<evidence type="ECO:0000256" key="1">
    <source>
        <dbReference type="SAM" id="MobiDB-lite"/>
    </source>
</evidence>
<accession>A0ABS2UIR4</accession>
<sequence>MRWRARSRPSPRATPAHTPVLPVTVPGFTAEPGRALTAADAHRVLLHCALDAAGIRLTEADRQAVADIAALDFRAVNSVIGWLAATPLRG</sequence>
<reference evidence="2 3" key="1">
    <citation type="journal article" date="2016" name="Arch. Microbiol.">
        <title>Streptomyces zhihengii sp. nov., isolated from rhizospheric soil of Psammosilene tunicoides.</title>
        <authorList>
            <person name="Huang M.J."/>
            <person name="Fei J.J."/>
            <person name="Salam N."/>
            <person name="Kim C.J."/>
            <person name="Hozzein W.N."/>
            <person name="Xiao M."/>
            <person name="Huang H.Q."/>
            <person name="Li W.J."/>
        </authorList>
    </citation>
    <scope>NUCLEOTIDE SEQUENCE [LARGE SCALE GENOMIC DNA]</scope>
    <source>
        <strain evidence="2 3">YIM T102</strain>
    </source>
</reference>
<evidence type="ECO:0000313" key="3">
    <source>
        <dbReference type="Proteomes" id="UP000664109"/>
    </source>
</evidence>
<organism evidence="2 3">
    <name type="scientific">Streptomyces zhihengii</name>
    <dbReference type="NCBI Taxonomy" id="1818004"/>
    <lineage>
        <taxon>Bacteria</taxon>
        <taxon>Bacillati</taxon>
        <taxon>Actinomycetota</taxon>
        <taxon>Actinomycetes</taxon>
        <taxon>Kitasatosporales</taxon>
        <taxon>Streptomycetaceae</taxon>
        <taxon>Streptomyces</taxon>
    </lineage>
</organism>
<gene>
    <name evidence="2" type="ORF">JE024_01715</name>
</gene>
<keyword evidence="3" id="KW-1185">Reference proteome</keyword>
<comment type="caution">
    <text evidence="2">The sequence shown here is derived from an EMBL/GenBank/DDBJ whole genome shotgun (WGS) entry which is preliminary data.</text>
</comment>
<evidence type="ECO:0000313" key="2">
    <source>
        <dbReference type="EMBL" id="MBM9617469.1"/>
    </source>
</evidence>
<dbReference type="RefSeq" id="WP_205371850.1">
    <property type="nucleotide sequence ID" value="NZ_JAFEJA010000001.1"/>
</dbReference>
<feature type="region of interest" description="Disordered" evidence="1">
    <location>
        <begin position="1"/>
        <end position="20"/>
    </location>
</feature>
<dbReference type="EMBL" id="JAFEJA010000001">
    <property type="protein sequence ID" value="MBM9617469.1"/>
    <property type="molecule type" value="Genomic_DNA"/>
</dbReference>
<name>A0ABS2UIR4_9ACTN</name>
<proteinExistence type="predicted"/>
<protein>
    <submittedName>
        <fullName evidence="2">Uncharacterized protein</fullName>
    </submittedName>
</protein>
<dbReference type="Proteomes" id="UP000664109">
    <property type="component" value="Unassembled WGS sequence"/>
</dbReference>